<dbReference type="InterPro" id="IPR003961">
    <property type="entry name" value="FN3_dom"/>
</dbReference>
<dbReference type="InterPro" id="IPR013783">
    <property type="entry name" value="Ig-like_fold"/>
</dbReference>
<dbReference type="InterPro" id="IPR007346">
    <property type="entry name" value="Endonuclease-I"/>
</dbReference>
<dbReference type="Pfam" id="PF00932">
    <property type="entry name" value="LTD"/>
    <property type="match status" value="1"/>
</dbReference>
<dbReference type="InterPro" id="IPR026444">
    <property type="entry name" value="Secre_tail"/>
</dbReference>
<dbReference type="InterPro" id="IPR044925">
    <property type="entry name" value="His-Me_finger_sf"/>
</dbReference>
<evidence type="ECO:0000259" key="5">
    <source>
        <dbReference type="PROSITE" id="PS50853"/>
    </source>
</evidence>
<evidence type="ECO:0000256" key="2">
    <source>
        <dbReference type="ARBA" id="ARBA00022722"/>
    </source>
</evidence>
<dbReference type="NCBIfam" id="TIGR04183">
    <property type="entry name" value="Por_Secre_tail"/>
    <property type="match status" value="1"/>
</dbReference>
<dbReference type="RefSeq" id="WP_089381819.1">
    <property type="nucleotide sequence ID" value="NZ_FZNT01000006.1"/>
</dbReference>
<feature type="domain" description="LTD" evidence="6">
    <location>
        <begin position="451"/>
        <end position="568"/>
    </location>
</feature>
<accession>A0A238XH73</accession>
<keyword evidence="2" id="KW-0540">Nuclease</keyword>
<dbReference type="OrthoDB" id="5485925at2"/>
<keyword evidence="4" id="KW-0378">Hydrolase</keyword>
<dbReference type="Pfam" id="PF18962">
    <property type="entry name" value="Por_Secre_tail"/>
    <property type="match status" value="1"/>
</dbReference>
<dbReference type="EMBL" id="FZNT01000006">
    <property type="protein sequence ID" value="SNR58356.1"/>
    <property type="molecule type" value="Genomic_DNA"/>
</dbReference>
<evidence type="ECO:0000313" key="7">
    <source>
        <dbReference type="EMBL" id="SNR58356.1"/>
    </source>
</evidence>
<dbReference type="PROSITE" id="PS51841">
    <property type="entry name" value="LTD"/>
    <property type="match status" value="1"/>
</dbReference>
<proteinExistence type="inferred from homology"/>
<sequence length="700" mass="76561">MKKLLLFIICLTANIGFCQQTYYSDVTLTKTGLDLKNELASKITTTHTYNLSYDEAREALKIVDLVPDSADNVYLLYGYSNNTCLSNTDDDHRTRDKAYFGGGNSCEWNREHTYPKSLGIPNLETSGPGADVHHLRASDVVRNGARGSLKFIDGSGNSGQISSGWYPGDEWKGDVARMMMYMYLRYGDRCYPNNVTIGSTNSIDSNMIDLLLEWNAEDPVSNYEDNRNDYLQNTSNTYGQGNRNPFIDNPNLATQIWGGPVAEDRWNTVPDTETPTTPTNLVASNITNTTVDLTWTVSTDNIGISKYEIFVDGTLYTTSTTNSKTVTGLTKNTAYNFTVYAKDAAGNTSTVSNTKKVTTDNFIDTEKPSTITDLISSNISSSSVDLNWTAATDNVEVTSYEVFKDGVFLASIAPNSYTAISLSSETTYNFTVYAKDADNNTSLVSNTLQVTTLKQQSGANDLFISEYVEGGGNNKAIEIANYTGNTINLSIYSIKKQVNGAGSWVNELTLSGSLSNGNVYSIVNSGAITALLNLANTTKNGAPIDFNGNDPVGLFKNGILIDIVGVINNSSDFAKDQTLRRKSSVIAPRTDYTESEWDILGKDVIDGIGSHATTLSVYKFVADLFNVYPNPSKNNSITIRLSNNEINTIQLFAITGQLIKSIKTPSSRDNKVMIDHIPSGVYLLKVKSDEAVATKRIIVE</sequence>
<protein>
    <submittedName>
        <fullName evidence="7">Por secretion system C-terminal sorting domain-containing protein</fullName>
    </submittedName>
</protein>
<dbReference type="GO" id="GO:0016787">
    <property type="term" value="F:hydrolase activity"/>
    <property type="evidence" value="ECO:0007669"/>
    <property type="project" value="UniProtKB-KW"/>
</dbReference>
<dbReference type="SMART" id="SM00060">
    <property type="entry name" value="FN3"/>
    <property type="match status" value="2"/>
</dbReference>
<reference evidence="7 8" key="1">
    <citation type="submission" date="2017-06" db="EMBL/GenBank/DDBJ databases">
        <authorList>
            <person name="Kim H.J."/>
            <person name="Triplett B.A."/>
        </authorList>
    </citation>
    <scope>NUCLEOTIDE SEQUENCE [LARGE SCALE GENOMIC DNA]</scope>
    <source>
        <strain evidence="7 8">DSM 29150</strain>
    </source>
</reference>
<keyword evidence="3" id="KW-0732">Signal</keyword>
<name>A0A238XH73_9FLAO</name>
<feature type="domain" description="Fibronectin type-III" evidence="5">
    <location>
        <begin position="277"/>
        <end position="362"/>
    </location>
</feature>
<gene>
    <name evidence="7" type="ORF">SAMN06265371_10656</name>
</gene>
<feature type="domain" description="Fibronectin type-III" evidence="5">
    <location>
        <begin position="367"/>
        <end position="455"/>
    </location>
</feature>
<dbReference type="SUPFAM" id="SSF54060">
    <property type="entry name" value="His-Me finger endonucleases"/>
    <property type="match status" value="1"/>
</dbReference>
<evidence type="ECO:0000256" key="3">
    <source>
        <dbReference type="ARBA" id="ARBA00022729"/>
    </source>
</evidence>
<dbReference type="CDD" id="cd00063">
    <property type="entry name" value="FN3"/>
    <property type="match status" value="2"/>
</dbReference>
<dbReference type="PANTHER" id="PTHR33607">
    <property type="entry name" value="ENDONUCLEASE-1"/>
    <property type="match status" value="1"/>
</dbReference>
<dbReference type="SUPFAM" id="SSF49265">
    <property type="entry name" value="Fibronectin type III"/>
    <property type="match status" value="1"/>
</dbReference>
<dbReference type="Pfam" id="PF04231">
    <property type="entry name" value="Endonuclease_1"/>
    <property type="match status" value="1"/>
</dbReference>
<dbReference type="PROSITE" id="PS50853">
    <property type="entry name" value="FN3"/>
    <property type="match status" value="2"/>
</dbReference>
<comment type="similarity">
    <text evidence="1">Belongs to the EndA/NucM nuclease family.</text>
</comment>
<evidence type="ECO:0000256" key="1">
    <source>
        <dbReference type="ARBA" id="ARBA00006429"/>
    </source>
</evidence>
<dbReference type="PANTHER" id="PTHR33607:SF2">
    <property type="entry name" value="ENDONUCLEASE-1"/>
    <property type="match status" value="1"/>
</dbReference>
<keyword evidence="8" id="KW-1185">Reference proteome</keyword>
<dbReference type="Gene3D" id="2.60.40.10">
    <property type="entry name" value="Immunoglobulins"/>
    <property type="match status" value="2"/>
</dbReference>
<dbReference type="GO" id="GO:0004518">
    <property type="term" value="F:nuclease activity"/>
    <property type="evidence" value="ECO:0007669"/>
    <property type="project" value="UniProtKB-KW"/>
</dbReference>
<dbReference type="InterPro" id="IPR001322">
    <property type="entry name" value="Lamin_tail_dom"/>
</dbReference>
<dbReference type="AlphaFoldDB" id="A0A238XH73"/>
<organism evidence="7 8">
    <name type="scientific">Lutibacter agarilyticus</name>
    <dbReference type="NCBI Taxonomy" id="1109740"/>
    <lineage>
        <taxon>Bacteria</taxon>
        <taxon>Pseudomonadati</taxon>
        <taxon>Bacteroidota</taxon>
        <taxon>Flavobacteriia</taxon>
        <taxon>Flavobacteriales</taxon>
        <taxon>Flavobacteriaceae</taxon>
        <taxon>Lutibacter</taxon>
    </lineage>
</organism>
<evidence type="ECO:0000259" key="6">
    <source>
        <dbReference type="PROSITE" id="PS51841"/>
    </source>
</evidence>
<dbReference type="InterPro" id="IPR036116">
    <property type="entry name" value="FN3_sf"/>
</dbReference>
<dbReference type="Proteomes" id="UP000198384">
    <property type="component" value="Unassembled WGS sequence"/>
</dbReference>
<evidence type="ECO:0000313" key="8">
    <source>
        <dbReference type="Proteomes" id="UP000198384"/>
    </source>
</evidence>
<dbReference type="Pfam" id="PF00041">
    <property type="entry name" value="fn3"/>
    <property type="match status" value="2"/>
</dbReference>
<evidence type="ECO:0000256" key="4">
    <source>
        <dbReference type="ARBA" id="ARBA00022801"/>
    </source>
</evidence>